<dbReference type="PANTHER" id="PTHR10404:SF46">
    <property type="entry name" value="VACUOLAR PROTEIN SORTING-ASSOCIATED PROTEIN 70"/>
    <property type="match status" value="1"/>
</dbReference>
<protein>
    <submittedName>
        <fullName evidence="2">Glutamate carboxypeptidase</fullName>
    </submittedName>
</protein>
<keyword evidence="2" id="KW-0121">Carboxypeptidase</keyword>
<gene>
    <name evidence="2" type="ORF">PHPALM_14305</name>
</gene>
<dbReference type="SUPFAM" id="SSF47672">
    <property type="entry name" value="Transferrin receptor-like dimerisation domain"/>
    <property type="match status" value="1"/>
</dbReference>
<evidence type="ECO:0000313" key="2">
    <source>
        <dbReference type="EMBL" id="POM69403.1"/>
    </source>
</evidence>
<keyword evidence="3" id="KW-1185">Reference proteome</keyword>
<accession>A0A2P4XV17</accession>
<organism evidence="2 3">
    <name type="scientific">Phytophthora palmivora</name>
    <dbReference type="NCBI Taxonomy" id="4796"/>
    <lineage>
        <taxon>Eukaryota</taxon>
        <taxon>Sar</taxon>
        <taxon>Stramenopiles</taxon>
        <taxon>Oomycota</taxon>
        <taxon>Peronosporomycetes</taxon>
        <taxon>Peronosporales</taxon>
        <taxon>Peronosporaceae</taxon>
        <taxon>Phytophthora</taxon>
    </lineage>
</organism>
<dbReference type="EMBL" id="NCKW01007871">
    <property type="protein sequence ID" value="POM69403.1"/>
    <property type="molecule type" value="Genomic_DNA"/>
</dbReference>
<dbReference type="FunFam" id="1.20.930.40:FF:000007">
    <property type="entry name" value="Uncharacterized protein"/>
    <property type="match status" value="1"/>
</dbReference>
<dbReference type="AlphaFoldDB" id="A0A2P4XV17"/>
<dbReference type="Gene3D" id="1.20.930.40">
    <property type="entry name" value="Transferrin receptor-like, dimerisation domain"/>
    <property type="match status" value="1"/>
</dbReference>
<keyword evidence="2" id="KW-0378">Hydrolase</keyword>
<evidence type="ECO:0000313" key="3">
    <source>
        <dbReference type="Proteomes" id="UP000237271"/>
    </source>
</evidence>
<dbReference type="InterPro" id="IPR007365">
    <property type="entry name" value="TFR-like_dimer_dom"/>
</dbReference>
<evidence type="ECO:0000259" key="1">
    <source>
        <dbReference type="Pfam" id="PF04253"/>
    </source>
</evidence>
<name>A0A2P4XV17_9STRA</name>
<dbReference type="InterPro" id="IPR039373">
    <property type="entry name" value="Peptidase_M28B"/>
</dbReference>
<dbReference type="Pfam" id="PF04253">
    <property type="entry name" value="TFR_dimer"/>
    <property type="match status" value="1"/>
</dbReference>
<dbReference type="InterPro" id="IPR036757">
    <property type="entry name" value="TFR-like_dimer_dom_sf"/>
</dbReference>
<sequence>MAKWWGLITLRLVDNAIVPFDFSTYGLVMQEDLASYEKVTDEIGRKVDFAELHEAIQKFSSNAEVFQARVAEFIERSHKKKESHKSEEERHFWNEKLISLERYLISDAGLPHRPWFKHMIFGPGFYEGYKGAAFPGISDCIVFEDDSATIQAHVDDVAAVINTAAAYLTSA</sequence>
<dbReference type="OrthoDB" id="10013407at2759"/>
<proteinExistence type="predicted"/>
<feature type="domain" description="Transferrin receptor-like dimerisation" evidence="1">
    <location>
        <begin position="47"/>
        <end position="168"/>
    </location>
</feature>
<dbReference type="Proteomes" id="UP000237271">
    <property type="component" value="Unassembled WGS sequence"/>
</dbReference>
<keyword evidence="2" id="KW-0645">Protease</keyword>
<dbReference type="PANTHER" id="PTHR10404">
    <property type="entry name" value="N-ACETYLATED-ALPHA-LINKED ACIDIC DIPEPTIDASE"/>
    <property type="match status" value="1"/>
</dbReference>
<reference evidence="2 3" key="1">
    <citation type="journal article" date="2017" name="Genome Biol. Evol.">
        <title>Phytophthora megakarya and P. palmivora, closely related causal agents of cacao black pod rot, underwent increases in genome sizes and gene numbers by different mechanisms.</title>
        <authorList>
            <person name="Ali S.S."/>
            <person name="Shao J."/>
            <person name="Lary D.J."/>
            <person name="Kronmiller B."/>
            <person name="Shen D."/>
            <person name="Strem M.D."/>
            <person name="Amoako-Attah I."/>
            <person name="Akrofi A.Y."/>
            <person name="Begoude B.A."/>
            <person name="Ten Hoopen G.M."/>
            <person name="Coulibaly K."/>
            <person name="Kebe B.I."/>
            <person name="Melnick R.L."/>
            <person name="Guiltinan M.J."/>
            <person name="Tyler B.M."/>
            <person name="Meinhardt L.W."/>
            <person name="Bailey B.A."/>
        </authorList>
    </citation>
    <scope>NUCLEOTIDE SEQUENCE [LARGE SCALE GENOMIC DNA]</scope>
    <source>
        <strain evidence="3">sbr112.9</strain>
    </source>
</reference>
<dbReference type="GO" id="GO:0004180">
    <property type="term" value="F:carboxypeptidase activity"/>
    <property type="evidence" value="ECO:0007669"/>
    <property type="project" value="UniProtKB-KW"/>
</dbReference>
<comment type="caution">
    <text evidence="2">The sequence shown here is derived from an EMBL/GenBank/DDBJ whole genome shotgun (WGS) entry which is preliminary data.</text>
</comment>